<dbReference type="InterPro" id="IPR050951">
    <property type="entry name" value="Retrovirus_Pol_polyprotein"/>
</dbReference>
<dbReference type="EMBL" id="JBHFQA010000007">
    <property type="protein sequence ID" value="KAL2096307.1"/>
    <property type="molecule type" value="Genomic_DNA"/>
</dbReference>
<keyword evidence="2" id="KW-1185">Reference proteome</keyword>
<organism evidence="1 2">
    <name type="scientific">Coilia grayii</name>
    <name type="common">Gray's grenadier anchovy</name>
    <dbReference type="NCBI Taxonomy" id="363190"/>
    <lineage>
        <taxon>Eukaryota</taxon>
        <taxon>Metazoa</taxon>
        <taxon>Chordata</taxon>
        <taxon>Craniata</taxon>
        <taxon>Vertebrata</taxon>
        <taxon>Euteleostomi</taxon>
        <taxon>Actinopterygii</taxon>
        <taxon>Neopterygii</taxon>
        <taxon>Teleostei</taxon>
        <taxon>Clupei</taxon>
        <taxon>Clupeiformes</taxon>
        <taxon>Clupeoidei</taxon>
        <taxon>Engraulidae</taxon>
        <taxon>Coilinae</taxon>
        <taxon>Coilia</taxon>
    </lineage>
</organism>
<reference evidence="1 2" key="1">
    <citation type="submission" date="2024-09" db="EMBL/GenBank/DDBJ databases">
        <title>A chromosome-level genome assembly of Gray's grenadier anchovy, Coilia grayii.</title>
        <authorList>
            <person name="Fu Z."/>
        </authorList>
    </citation>
    <scope>NUCLEOTIDE SEQUENCE [LARGE SCALE GENOMIC DNA]</scope>
    <source>
        <strain evidence="1">G4</strain>
        <tissue evidence="1">Muscle</tissue>
    </source>
</reference>
<gene>
    <name evidence="1" type="ORF">ACEWY4_008455</name>
</gene>
<dbReference type="Proteomes" id="UP001591681">
    <property type="component" value="Unassembled WGS sequence"/>
</dbReference>
<dbReference type="PANTHER" id="PTHR37984">
    <property type="entry name" value="PROTEIN CBG26694"/>
    <property type="match status" value="1"/>
</dbReference>
<protein>
    <recommendedName>
        <fullName evidence="3">Peptidase A2 domain-containing protein</fullName>
    </recommendedName>
</protein>
<evidence type="ECO:0000313" key="1">
    <source>
        <dbReference type="EMBL" id="KAL2096307.1"/>
    </source>
</evidence>
<name>A0ABD1KAY7_9TELE</name>
<evidence type="ECO:0000313" key="2">
    <source>
        <dbReference type="Proteomes" id="UP001591681"/>
    </source>
</evidence>
<comment type="caution">
    <text evidence="1">The sequence shown here is derived from an EMBL/GenBank/DDBJ whole genome shotgun (WGS) entry which is preliminary data.</text>
</comment>
<dbReference type="PANTHER" id="PTHR37984:SF9">
    <property type="entry name" value="INTEGRASE CATALYTIC DOMAIN-CONTAINING PROTEIN"/>
    <property type="match status" value="1"/>
</dbReference>
<sequence length="222" mass="24799">MFYCETVEVATEKGEIFTILSTVNTGRQLKIKIDTGARCNVLPRTILDYIGSNAHIDHSHAVNLVAYGGQVIRTMGDATVNFTCGTLQFHIVNGDMKPLLGLTDSVKLGFVKPGPKVHVLQQEVPELTEYRDLFDCSTIGKLPVVYRMRLDDSVHPTISSPRRVPLAMKDKIIEELNRIKLGVIKPVQKPTEWVSAVVAACKKEYHLLTCQSNQNSFDHHDQ</sequence>
<evidence type="ECO:0008006" key="3">
    <source>
        <dbReference type="Google" id="ProtNLM"/>
    </source>
</evidence>
<proteinExistence type="predicted"/>
<accession>A0ABD1KAY7</accession>
<dbReference type="AlphaFoldDB" id="A0ABD1KAY7"/>